<feature type="compositionally biased region" description="Low complexity" evidence="3">
    <location>
        <begin position="152"/>
        <end position="162"/>
    </location>
</feature>
<feature type="domain" description="K Homology" evidence="5">
    <location>
        <begin position="63"/>
        <end position="136"/>
    </location>
</feature>
<name>A0A086K7K7_TOXGO</name>
<evidence type="ECO:0000259" key="5">
    <source>
        <dbReference type="SMART" id="SM00322"/>
    </source>
</evidence>
<dbReference type="PANTHER" id="PTHR10288">
    <property type="entry name" value="KH DOMAIN CONTAINING RNA BINDING PROTEIN"/>
    <property type="match status" value="1"/>
</dbReference>
<organism evidence="6 7">
    <name type="scientific">Toxoplasma gondii GAB2-2007-GAL-DOM2</name>
    <dbReference type="NCBI Taxonomy" id="1130820"/>
    <lineage>
        <taxon>Eukaryota</taxon>
        <taxon>Sar</taxon>
        <taxon>Alveolata</taxon>
        <taxon>Apicomplexa</taxon>
        <taxon>Conoidasida</taxon>
        <taxon>Coccidia</taxon>
        <taxon>Eucoccidiorida</taxon>
        <taxon>Eimeriorina</taxon>
        <taxon>Sarcocystidae</taxon>
        <taxon>Toxoplasma</taxon>
    </lineage>
</organism>
<keyword evidence="4" id="KW-0472">Membrane</keyword>
<keyword evidence="4" id="KW-1133">Transmembrane helix</keyword>
<feature type="region of interest" description="Disordered" evidence="3">
    <location>
        <begin position="517"/>
        <end position="551"/>
    </location>
</feature>
<dbReference type="GO" id="GO:0003723">
    <property type="term" value="F:RNA binding"/>
    <property type="evidence" value="ECO:0007669"/>
    <property type="project" value="UniProtKB-UniRule"/>
</dbReference>
<dbReference type="AlphaFoldDB" id="A0A086K7K7"/>
<evidence type="ECO:0000256" key="4">
    <source>
        <dbReference type="SAM" id="Phobius"/>
    </source>
</evidence>
<dbReference type="PROSITE" id="PS50084">
    <property type="entry name" value="KH_TYPE_1"/>
    <property type="match status" value="2"/>
</dbReference>
<feature type="compositionally biased region" description="Low complexity" evidence="3">
    <location>
        <begin position="277"/>
        <end position="288"/>
    </location>
</feature>
<dbReference type="InterPro" id="IPR036612">
    <property type="entry name" value="KH_dom_type_1_sf"/>
</dbReference>
<keyword evidence="2" id="KW-0694">RNA-binding</keyword>
<evidence type="ECO:0000256" key="1">
    <source>
        <dbReference type="ARBA" id="ARBA00022737"/>
    </source>
</evidence>
<comment type="caution">
    <text evidence="6">The sequence shown here is derived from an EMBL/GenBank/DDBJ whole genome shotgun (WGS) entry which is preliminary data.</text>
</comment>
<keyword evidence="1" id="KW-0677">Repeat</keyword>
<dbReference type="Pfam" id="PF00013">
    <property type="entry name" value="KH_1"/>
    <property type="match status" value="2"/>
</dbReference>
<dbReference type="InterPro" id="IPR004088">
    <property type="entry name" value="KH_dom_type_1"/>
</dbReference>
<feature type="compositionally biased region" description="Polar residues" evidence="3">
    <location>
        <begin position="641"/>
        <end position="660"/>
    </location>
</feature>
<dbReference type="EMBL" id="AHZU02000778">
    <property type="protein sequence ID" value="KFG40375.1"/>
    <property type="molecule type" value="Genomic_DNA"/>
</dbReference>
<dbReference type="Proteomes" id="UP000028837">
    <property type="component" value="Unassembled WGS sequence"/>
</dbReference>
<evidence type="ECO:0000313" key="7">
    <source>
        <dbReference type="Proteomes" id="UP000028837"/>
    </source>
</evidence>
<evidence type="ECO:0000313" key="6">
    <source>
        <dbReference type="EMBL" id="KFG40375.1"/>
    </source>
</evidence>
<feature type="transmembrane region" description="Helical" evidence="4">
    <location>
        <begin position="693"/>
        <end position="712"/>
    </location>
</feature>
<dbReference type="SMART" id="SM00322">
    <property type="entry name" value="KH"/>
    <property type="match status" value="2"/>
</dbReference>
<dbReference type="Gene3D" id="3.30.1370.10">
    <property type="entry name" value="K Homology domain, type 1"/>
    <property type="match status" value="2"/>
</dbReference>
<accession>A0A086K7K7</accession>
<gene>
    <name evidence="6" type="ORF">TGDOM2_212980</name>
</gene>
<dbReference type="InterPro" id="IPR047275">
    <property type="entry name" value="KH-I_NOVA_rpt1"/>
</dbReference>
<dbReference type="VEuPathDB" id="ToxoDB:TGDOM2_212980"/>
<evidence type="ECO:0000256" key="2">
    <source>
        <dbReference type="PROSITE-ProRule" id="PRU00117"/>
    </source>
</evidence>
<sequence length="715" mass="75745">MEELSHASLPRFVAAAETKGDKEVTGKDRFFVGRAEHSPRDTDFENAVGNQPLAGTRLAQSSGACYVKMLISNQLAGMIIGNTGQEIKHLKQVTGAKIVLSPHGMYFPGTTERLVAAEGTERAVFQVVDWIIDRMDELAQMPSQPSTEDLLRSTTSLSSGSGGSLSRTLACKICVPRAVIGSLIGKKGGYIQSVRLATEANINISPLFVTADEACAERVVTVESPRKQSLRTAVFTLARKINTHPEKATCKHVCYYRKLSFEAPPGVAERAHRQSRSRNQSQQSLPRRALFDDASPEAALNGNDAAELLCTSTSSACSANPRTSRSSLSKIGGGGSALPAHDEFSAFEAFSAAHSRQSSRLVFRTAESLKALTQHQSQPSLDASTGVDSGSDEGAGYPARGEHHLRHPVTGLCDSRAEFLNPKVSTVVVRRSDLGAVGAPVRTAGSADAAATLQLYLKQSASLGGERAHGPDVVGDGEAANLDTCHDTPSTVCSTAAGSMARLASILQCIQEESEQHEWRNLGGSDAPRKGSGGSGKASGSSTLDASAPEFFPLRPRSEEVLVEARKSVANGVGRAAGSVREVAAVALGGGLSAEVSHRRLLEHPVHKLREGKAEECLEGTKQLSTAIAKVESERDAEVNASRQPPVNSQTKGPEGTNSEKSMEADKHSEAAQPEIAGIGALFDEGFLTFMKMWTLAIVLGFVAYLAAKCFFVEA</sequence>
<dbReference type="SUPFAM" id="SSF54791">
    <property type="entry name" value="Eukaryotic type KH-domain (KH-domain type I)"/>
    <property type="match status" value="2"/>
</dbReference>
<protein>
    <submittedName>
        <fullName evidence="6">KH domain protein</fullName>
    </submittedName>
</protein>
<feature type="region of interest" description="Disordered" evidence="3">
    <location>
        <begin position="632"/>
        <end position="670"/>
    </location>
</feature>
<keyword evidence="4" id="KW-0812">Transmembrane</keyword>
<feature type="region of interest" description="Disordered" evidence="3">
    <location>
        <begin position="267"/>
        <end position="288"/>
    </location>
</feature>
<dbReference type="OrthoDB" id="441329at2759"/>
<proteinExistence type="predicted"/>
<feature type="domain" description="K Homology" evidence="5">
    <location>
        <begin position="167"/>
        <end position="242"/>
    </location>
</feature>
<feature type="compositionally biased region" description="Polar residues" evidence="3">
    <location>
        <begin position="372"/>
        <end position="388"/>
    </location>
</feature>
<reference evidence="6 7" key="1">
    <citation type="submission" date="2014-02" db="EMBL/GenBank/DDBJ databases">
        <authorList>
            <person name="Sibley D."/>
            <person name="Venepally P."/>
            <person name="Karamycheva S."/>
            <person name="Hadjithomas M."/>
            <person name="Khan A."/>
            <person name="Brunk B."/>
            <person name="Roos D."/>
            <person name="Caler E."/>
            <person name="Lorenzi H."/>
        </authorList>
    </citation>
    <scope>NUCLEOTIDE SEQUENCE [LARGE SCALE GENOMIC DNA]</scope>
    <source>
        <strain evidence="6 7">GAB2-2007-GAL-DOM2</strain>
    </source>
</reference>
<dbReference type="InterPro" id="IPR004087">
    <property type="entry name" value="KH_dom"/>
</dbReference>
<evidence type="ECO:0000256" key="3">
    <source>
        <dbReference type="SAM" id="MobiDB-lite"/>
    </source>
</evidence>
<feature type="compositionally biased region" description="Polar residues" evidence="3">
    <location>
        <begin position="315"/>
        <end position="329"/>
    </location>
</feature>
<feature type="region of interest" description="Disordered" evidence="3">
    <location>
        <begin position="315"/>
        <end position="335"/>
    </location>
</feature>
<feature type="compositionally biased region" description="Basic and acidic residues" evidence="3">
    <location>
        <begin position="661"/>
        <end position="670"/>
    </location>
</feature>
<feature type="region of interest" description="Disordered" evidence="3">
    <location>
        <begin position="142"/>
        <end position="162"/>
    </location>
</feature>
<feature type="region of interest" description="Disordered" evidence="3">
    <location>
        <begin position="372"/>
        <end position="404"/>
    </location>
</feature>
<dbReference type="CDD" id="cd22435">
    <property type="entry name" value="KH-I_NOVA_rpt1"/>
    <property type="match status" value="1"/>
</dbReference>